<dbReference type="GO" id="GO:0015833">
    <property type="term" value="P:peptide transport"/>
    <property type="evidence" value="ECO:0007669"/>
    <property type="project" value="TreeGrafter"/>
</dbReference>
<sequence length="532" mass="58224">MRRRTLIASASAALAAPALRPAAAQPAPTRAETLLLVQEYGPNSLDMQGIGSSQPVNGVALNCYDRLVRYKRVALPGEGNGSTFDITSLEPELAESWQEASDGMSCTFRLREARFHSGRPVAAKDVKWSLDRAVSIGGFATTQMNAGSLEKPEQFVALDDRTFRVDYVRKDKLTLPNLGVTIPFVFDSELAIRNGGGDPWAKEWLKNNVAGSGAFRVEAFRPGTETIYVRNDDWKSGPLPSLRRVIARDIPSPSTRRALIERGDTDISYGLPPKDFKDLAEARRVKVVGVPVPNAIWYVALNATTGPFTDVRLRQAVAWALPYEAIMQASLFGRGVPMWGALGGPTTAWPQPFPYSTNLARARELVQQAAPGGVTTSLLFDAGSGTIAEPMAVLVKEALAPIGINVELSKIPGANFRGELNKKTAPMVINRFGGWLDWPDYFFFWNYHGNNSIFNIASYQNPAMDRLIDAARFAADADTYAGAVKGFIGLAEQEVPMIPIAQPLHDVAMQRSIGGYQFWPCREPDFRFLTKG</sequence>
<organism evidence="7 8">
    <name type="scientific">Muricoccus nepalensis</name>
    <dbReference type="NCBI Taxonomy" id="1854500"/>
    <lineage>
        <taxon>Bacteria</taxon>
        <taxon>Pseudomonadati</taxon>
        <taxon>Pseudomonadota</taxon>
        <taxon>Alphaproteobacteria</taxon>
        <taxon>Acetobacterales</taxon>
        <taxon>Roseomonadaceae</taxon>
        <taxon>Muricoccus</taxon>
    </lineage>
</organism>
<dbReference type="Proteomes" id="UP000317078">
    <property type="component" value="Unassembled WGS sequence"/>
</dbReference>
<protein>
    <submittedName>
        <fullName evidence="7">ABC transporter substrate-binding protein</fullName>
    </submittedName>
</protein>
<dbReference type="Gene3D" id="3.10.105.10">
    <property type="entry name" value="Dipeptide-binding Protein, Domain 3"/>
    <property type="match status" value="1"/>
</dbReference>
<comment type="subcellular location">
    <subcellularLocation>
        <location evidence="1">Periplasm</location>
    </subcellularLocation>
</comment>
<gene>
    <name evidence="7" type="ORF">EAH89_00670</name>
</gene>
<dbReference type="InterPro" id="IPR039424">
    <property type="entry name" value="SBP_5"/>
</dbReference>
<dbReference type="PANTHER" id="PTHR30290:SF10">
    <property type="entry name" value="PERIPLASMIC OLIGOPEPTIDE-BINDING PROTEIN-RELATED"/>
    <property type="match status" value="1"/>
</dbReference>
<dbReference type="GO" id="GO:0030288">
    <property type="term" value="C:outer membrane-bounded periplasmic space"/>
    <property type="evidence" value="ECO:0007669"/>
    <property type="project" value="UniProtKB-ARBA"/>
</dbReference>
<evidence type="ECO:0000313" key="8">
    <source>
        <dbReference type="Proteomes" id="UP000317078"/>
    </source>
</evidence>
<dbReference type="GO" id="GO:0043190">
    <property type="term" value="C:ATP-binding cassette (ABC) transporter complex"/>
    <property type="evidence" value="ECO:0007669"/>
    <property type="project" value="InterPro"/>
</dbReference>
<feature type="domain" description="Solute-binding protein family 5" evidence="6">
    <location>
        <begin position="89"/>
        <end position="452"/>
    </location>
</feature>
<dbReference type="RefSeq" id="WP_140880842.1">
    <property type="nucleotide sequence ID" value="NZ_RCZP01000001.1"/>
</dbReference>
<accession>A0A502GJX9</accession>
<evidence type="ECO:0000256" key="3">
    <source>
        <dbReference type="ARBA" id="ARBA00022448"/>
    </source>
</evidence>
<dbReference type="Gene3D" id="3.90.76.10">
    <property type="entry name" value="Dipeptide-binding Protein, Domain 1"/>
    <property type="match status" value="1"/>
</dbReference>
<comment type="similarity">
    <text evidence="2">Belongs to the bacterial solute-binding protein 5 family.</text>
</comment>
<reference evidence="7 8" key="1">
    <citation type="journal article" date="2019" name="Environ. Microbiol.">
        <title>Species interactions and distinct microbial communities in high Arctic permafrost affected cryosols are associated with the CH4 and CO2 gas fluxes.</title>
        <authorList>
            <person name="Altshuler I."/>
            <person name="Hamel J."/>
            <person name="Turney S."/>
            <person name="Magnuson E."/>
            <person name="Levesque R."/>
            <person name="Greer C."/>
            <person name="Whyte L.G."/>
        </authorList>
    </citation>
    <scope>NUCLEOTIDE SEQUENCE [LARGE SCALE GENOMIC DNA]</scope>
    <source>
        <strain evidence="7 8">S9.3B</strain>
    </source>
</reference>
<dbReference type="PIRSF" id="PIRSF002741">
    <property type="entry name" value="MppA"/>
    <property type="match status" value="1"/>
</dbReference>
<dbReference type="GO" id="GO:1904680">
    <property type="term" value="F:peptide transmembrane transporter activity"/>
    <property type="evidence" value="ECO:0007669"/>
    <property type="project" value="TreeGrafter"/>
</dbReference>
<feature type="chain" id="PRO_5021441638" evidence="5">
    <location>
        <begin position="25"/>
        <end position="532"/>
    </location>
</feature>
<dbReference type="Pfam" id="PF00496">
    <property type="entry name" value="SBP_bac_5"/>
    <property type="match status" value="1"/>
</dbReference>
<evidence type="ECO:0000256" key="1">
    <source>
        <dbReference type="ARBA" id="ARBA00004418"/>
    </source>
</evidence>
<dbReference type="CDD" id="cd08512">
    <property type="entry name" value="PBP2_NikA_DppA_OppA_like_7"/>
    <property type="match status" value="1"/>
</dbReference>
<dbReference type="OrthoDB" id="9803988at2"/>
<evidence type="ECO:0000256" key="5">
    <source>
        <dbReference type="SAM" id="SignalP"/>
    </source>
</evidence>
<name>A0A502GJX9_9PROT</name>
<dbReference type="Gene3D" id="3.40.190.10">
    <property type="entry name" value="Periplasmic binding protein-like II"/>
    <property type="match status" value="1"/>
</dbReference>
<comment type="caution">
    <text evidence="7">The sequence shown here is derived from an EMBL/GenBank/DDBJ whole genome shotgun (WGS) entry which is preliminary data.</text>
</comment>
<dbReference type="AlphaFoldDB" id="A0A502GJX9"/>
<evidence type="ECO:0000259" key="6">
    <source>
        <dbReference type="Pfam" id="PF00496"/>
    </source>
</evidence>
<evidence type="ECO:0000256" key="4">
    <source>
        <dbReference type="ARBA" id="ARBA00022729"/>
    </source>
</evidence>
<keyword evidence="3" id="KW-0813">Transport</keyword>
<dbReference type="FunFam" id="3.90.76.10:FF:000007">
    <property type="entry name" value="Dipeptide ABC transporter periplasmic dipeptide-binding protein"/>
    <property type="match status" value="1"/>
</dbReference>
<dbReference type="InterPro" id="IPR000914">
    <property type="entry name" value="SBP_5_dom"/>
</dbReference>
<proteinExistence type="inferred from homology"/>
<dbReference type="EMBL" id="RCZP01000001">
    <property type="protein sequence ID" value="TPG61113.1"/>
    <property type="molecule type" value="Genomic_DNA"/>
</dbReference>
<keyword evidence="4 5" id="KW-0732">Signal</keyword>
<feature type="signal peptide" evidence="5">
    <location>
        <begin position="1"/>
        <end position="24"/>
    </location>
</feature>
<dbReference type="InterPro" id="IPR030678">
    <property type="entry name" value="Peptide/Ni-bd"/>
</dbReference>
<evidence type="ECO:0000313" key="7">
    <source>
        <dbReference type="EMBL" id="TPG61113.1"/>
    </source>
</evidence>
<dbReference type="SUPFAM" id="SSF53850">
    <property type="entry name" value="Periplasmic binding protein-like II"/>
    <property type="match status" value="1"/>
</dbReference>
<evidence type="ECO:0000256" key="2">
    <source>
        <dbReference type="ARBA" id="ARBA00005695"/>
    </source>
</evidence>
<keyword evidence="8" id="KW-1185">Reference proteome</keyword>
<dbReference type="PANTHER" id="PTHR30290">
    <property type="entry name" value="PERIPLASMIC BINDING COMPONENT OF ABC TRANSPORTER"/>
    <property type="match status" value="1"/>
</dbReference>